<keyword evidence="1" id="KW-0732">Signal</keyword>
<feature type="signal peptide" evidence="1">
    <location>
        <begin position="1"/>
        <end position="26"/>
    </location>
</feature>
<evidence type="ECO:0000313" key="2">
    <source>
        <dbReference type="EMBL" id="MFC5527348.1"/>
    </source>
</evidence>
<proteinExistence type="predicted"/>
<gene>
    <name evidence="2" type="ORF">ACFPPA_16525</name>
</gene>
<evidence type="ECO:0008006" key="4">
    <source>
        <dbReference type="Google" id="ProtNLM"/>
    </source>
</evidence>
<dbReference type="Proteomes" id="UP001596114">
    <property type="component" value="Unassembled WGS sequence"/>
</dbReference>
<organism evidence="2 3">
    <name type="scientific">Rhodanobacter ginsengisoli</name>
    <dbReference type="NCBI Taxonomy" id="418646"/>
    <lineage>
        <taxon>Bacteria</taxon>
        <taxon>Pseudomonadati</taxon>
        <taxon>Pseudomonadota</taxon>
        <taxon>Gammaproteobacteria</taxon>
        <taxon>Lysobacterales</taxon>
        <taxon>Rhodanobacteraceae</taxon>
        <taxon>Rhodanobacter</taxon>
    </lineage>
</organism>
<protein>
    <recommendedName>
        <fullName evidence="4">Type 1 fimbrial protein</fullName>
    </recommendedName>
</protein>
<keyword evidence="3" id="KW-1185">Reference proteome</keyword>
<feature type="chain" id="PRO_5045849976" description="Type 1 fimbrial protein" evidence="1">
    <location>
        <begin position="27"/>
        <end position="118"/>
    </location>
</feature>
<accession>A0ABW0QSA7</accession>
<dbReference type="EMBL" id="JBHSNF010000004">
    <property type="protein sequence ID" value="MFC5527348.1"/>
    <property type="molecule type" value="Genomic_DNA"/>
</dbReference>
<comment type="caution">
    <text evidence="2">The sequence shown here is derived from an EMBL/GenBank/DDBJ whole genome shotgun (WGS) entry which is preliminary data.</text>
</comment>
<reference evidence="3" key="1">
    <citation type="journal article" date="2019" name="Int. J. Syst. Evol. Microbiol.">
        <title>The Global Catalogue of Microorganisms (GCM) 10K type strain sequencing project: providing services to taxonomists for standard genome sequencing and annotation.</title>
        <authorList>
            <consortium name="The Broad Institute Genomics Platform"/>
            <consortium name="The Broad Institute Genome Sequencing Center for Infectious Disease"/>
            <person name="Wu L."/>
            <person name="Ma J."/>
        </authorList>
    </citation>
    <scope>NUCLEOTIDE SEQUENCE [LARGE SCALE GENOMIC DNA]</scope>
    <source>
        <strain evidence="3">CGMCC 1.16619</strain>
    </source>
</reference>
<sequence>MTGPFFSFSLVGCALALSLVALNARAADGRVIFSGAIVEPTCHVDQRNLDMASAVPAPSRVACAGASGVTSVAPQAYTLNITHLSTETPDRLLRYFAGYVKEGGADIAAARLVTQTYD</sequence>
<evidence type="ECO:0000313" key="3">
    <source>
        <dbReference type="Proteomes" id="UP001596114"/>
    </source>
</evidence>
<evidence type="ECO:0000256" key="1">
    <source>
        <dbReference type="SAM" id="SignalP"/>
    </source>
</evidence>
<dbReference type="RefSeq" id="WP_377321912.1">
    <property type="nucleotide sequence ID" value="NZ_JBHSNF010000004.1"/>
</dbReference>
<name>A0ABW0QSA7_9GAMM</name>